<keyword evidence="6" id="KW-0067">ATP-binding</keyword>
<dbReference type="EMBL" id="JAVDYB010000001">
    <property type="protein sequence ID" value="MDR7280253.1"/>
    <property type="molecule type" value="Genomic_DNA"/>
</dbReference>
<evidence type="ECO:0000259" key="8">
    <source>
        <dbReference type="PROSITE" id="PS50011"/>
    </source>
</evidence>
<dbReference type="SUPFAM" id="SSF56112">
    <property type="entry name" value="Protein kinase-like (PK-like)"/>
    <property type="match status" value="1"/>
</dbReference>
<feature type="region of interest" description="Disordered" evidence="7">
    <location>
        <begin position="255"/>
        <end position="310"/>
    </location>
</feature>
<dbReference type="Gene3D" id="3.30.200.20">
    <property type="entry name" value="Phosphorylase Kinase, domain 1"/>
    <property type="match status" value="1"/>
</dbReference>
<dbReference type="Proteomes" id="UP001183643">
    <property type="component" value="Unassembled WGS sequence"/>
</dbReference>
<dbReference type="GO" id="GO:0004674">
    <property type="term" value="F:protein serine/threonine kinase activity"/>
    <property type="evidence" value="ECO:0007669"/>
    <property type="project" value="UniProtKB-KW"/>
</dbReference>
<evidence type="ECO:0000256" key="3">
    <source>
        <dbReference type="ARBA" id="ARBA00022679"/>
    </source>
</evidence>
<dbReference type="PROSITE" id="PS50011">
    <property type="entry name" value="PROTEIN_KINASE_DOM"/>
    <property type="match status" value="1"/>
</dbReference>
<dbReference type="CDD" id="cd14014">
    <property type="entry name" value="STKc_PknB_like"/>
    <property type="match status" value="1"/>
</dbReference>
<evidence type="ECO:0000256" key="4">
    <source>
        <dbReference type="ARBA" id="ARBA00022741"/>
    </source>
</evidence>
<dbReference type="AlphaFoldDB" id="A0AAE3YUQ1"/>
<reference evidence="9" key="1">
    <citation type="submission" date="2023-07" db="EMBL/GenBank/DDBJ databases">
        <title>Sequencing the genomes of 1000 actinobacteria strains.</title>
        <authorList>
            <person name="Klenk H.-P."/>
        </authorList>
    </citation>
    <scope>NUCLEOTIDE SEQUENCE</scope>
    <source>
        <strain evidence="9">DSM 44707</strain>
    </source>
</reference>
<dbReference type="Gene3D" id="1.10.510.10">
    <property type="entry name" value="Transferase(Phosphotransferase) domain 1"/>
    <property type="match status" value="1"/>
</dbReference>
<dbReference type="PANTHER" id="PTHR43289">
    <property type="entry name" value="MITOGEN-ACTIVATED PROTEIN KINASE KINASE KINASE 20-RELATED"/>
    <property type="match status" value="1"/>
</dbReference>
<dbReference type="PANTHER" id="PTHR43289:SF6">
    <property type="entry name" value="SERINE_THREONINE-PROTEIN KINASE NEKL-3"/>
    <property type="match status" value="1"/>
</dbReference>
<organism evidence="9 10">
    <name type="scientific">Catenuloplanes atrovinosus</name>
    <dbReference type="NCBI Taxonomy" id="137266"/>
    <lineage>
        <taxon>Bacteria</taxon>
        <taxon>Bacillati</taxon>
        <taxon>Actinomycetota</taxon>
        <taxon>Actinomycetes</taxon>
        <taxon>Micromonosporales</taxon>
        <taxon>Micromonosporaceae</taxon>
        <taxon>Catenuloplanes</taxon>
    </lineage>
</organism>
<dbReference type="InterPro" id="IPR000719">
    <property type="entry name" value="Prot_kinase_dom"/>
</dbReference>
<evidence type="ECO:0000256" key="1">
    <source>
        <dbReference type="ARBA" id="ARBA00012513"/>
    </source>
</evidence>
<protein>
    <recommendedName>
        <fullName evidence="1">non-specific serine/threonine protein kinase</fullName>
        <ecNumber evidence="1">2.7.11.1</ecNumber>
    </recommendedName>
</protein>
<keyword evidence="4" id="KW-0547">Nucleotide-binding</keyword>
<dbReference type="PROSITE" id="PS00108">
    <property type="entry name" value="PROTEIN_KINASE_ST"/>
    <property type="match status" value="1"/>
</dbReference>
<evidence type="ECO:0000313" key="9">
    <source>
        <dbReference type="EMBL" id="MDR7280253.1"/>
    </source>
</evidence>
<evidence type="ECO:0000256" key="6">
    <source>
        <dbReference type="ARBA" id="ARBA00022840"/>
    </source>
</evidence>
<feature type="domain" description="Protein kinase" evidence="8">
    <location>
        <begin position="1"/>
        <end position="255"/>
    </location>
</feature>
<evidence type="ECO:0000313" key="10">
    <source>
        <dbReference type="Proteomes" id="UP001183643"/>
    </source>
</evidence>
<accession>A0AAE3YUQ1</accession>
<gene>
    <name evidence="9" type="ORF">J2S41_007031</name>
</gene>
<dbReference type="SMART" id="SM00220">
    <property type="entry name" value="S_TKc"/>
    <property type="match status" value="1"/>
</dbReference>
<dbReference type="Pfam" id="PF00069">
    <property type="entry name" value="Pkinase"/>
    <property type="match status" value="1"/>
</dbReference>
<dbReference type="EC" id="2.7.11.1" evidence="1"/>
<dbReference type="InterPro" id="IPR011009">
    <property type="entry name" value="Kinase-like_dom_sf"/>
</dbReference>
<dbReference type="InterPro" id="IPR008271">
    <property type="entry name" value="Ser/Thr_kinase_AS"/>
</dbReference>
<keyword evidence="10" id="KW-1185">Reference proteome</keyword>
<keyword evidence="5 9" id="KW-0418">Kinase</keyword>
<keyword evidence="3" id="KW-0808">Transferase</keyword>
<sequence length="320" mass="35579">MTDLRRFARGGYATIYRATQISVDREVAIKVENRALGDDRDRARFLREARAASRMSSHPHVVDLFDVGVTADGHPYLIMELCDGSYANRGPLPAAQVRSVGIKIADALADAHSEQVLHRDVKPANILYSKFNEAVLADFGLAVLAEMRDPNVTLEVLTPAYAPPEMFRASRPSAAVDVYALCATLYAMLRGKPPRWKDDRNPSLLTIMDMFNQPIPDLPNVPTELTAVLRRGMANEPGSRPTAEQLRDMLYHVRLPGAAPNPFPNPHPDTHHAPANRPPRQPGRVYHGDTYTPPRPPHADPHPTVPNPGFRSWFRRLMGS</sequence>
<keyword evidence="2 9" id="KW-0723">Serine/threonine-protein kinase</keyword>
<evidence type="ECO:0000256" key="5">
    <source>
        <dbReference type="ARBA" id="ARBA00022777"/>
    </source>
</evidence>
<evidence type="ECO:0000256" key="2">
    <source>
        <dbReference type="ARBA" id="ARBA00022527"/>
    </source>
</evidence>
<comment type="caution">
    <text evidence="9">The sequence shown here is derived from an EMBL/GenBank/DDBJ whole genome shotgun (WGS) entry which is preliminary data.</text>
</comment>
<dbReference type="RefSeq" id="WP_310374517.1">
    <property type="nucleotide sequence ID" value="NZ_JAVDYB010000001.1"/>
</dbReference>
<proteinExistence type="predicted"/>
<name>A0AAE3YUQ1_9ACTN</name>
<evidence type="ECO:0000256" key="7">
    <source>
        <dbReference type="SAM" id="MobiDB-lite"/>
    </source>
</evidence>
<dbReference type="GO" id="GO:0005524">
    <property type="term" value="F:ATP binding"/>
    <property type="evidence" value="ECO:0007669"/>
    <property type="project" value="UniProtKB-KW"/>
</dbReference>